<keyword evidence="1" id="KW-0472">Membrane</keyword>
<dbReference type="RefSeq" id="WP_247379600.1">
    <property type="nucleotide sequence ID" value="NZ_JALLGV010000007.1"/>
</dbReference>
<protein>
    <submittedName>
        <fullName evidence="2">Uncharacterized protein</fullName>
    </submittedName>
</protein>
<dbReference type="AlphaFoldDB" id="A0ABD6C867"/>
<name>A0ABD6C867_9EURY</name>
<evidence type="ECO:0000256" key="1">
    <source>
        <dbReference type="SAM" id="Phobius"/>
    </source>
</evidence>
<evidence type="ECO:0000313" key="3">
    <source>
        <dbReference type="Proteomes" id="UP001597119"/>
    </source>
</evidence>
<feature type="transmembrane region" description="Helical" evidence="1">
    <location>
        <begin position="79"/>
        <end position="98"/>
    </location>
</feature>
<gene>
    <name evidence="2" type="ORF">ACFR9U_05850</name>
</gene>
<proteinExistence type="predicted"/>
<keyword evidence="3" id="KW-1185">Reference proteome</keyword>
<organism evidence="2 3">
    <name type="scientific">Halorientalis brevis</name>
    <dbReference type="NCBI Taxonomy" id="1126241"/>
    <lineage>
        <taxon>Archaea</taxon>
        <taxon>Methanobacteriati</taxon>
        <taxon>Methanobacteriota</taxon>
        <taxon>Stenosarchaea group</taxon>
        <taxon>Halobacteria</taxon>
        <taxon>Halobacteriales</taxon>
        <taxon>Haloarculaceae</taxon>
        <taxon>Halorientalis</taxon>
    </lineage>
</organism>
<reference evidence="2 3" key="1">
    <citation type="journal article" date="2019" name="Int. J. Syst. Evol. Microbiol.">
        <title>The Global Catalogue of Microorganisms (GCM) 10K type strain sequencing project: providing services to taxonomists for standard genome sequencing and annotation.</title>
        <authorList>
            <consortium name="The Broad Institute Genomics Platform"/>
            <consortium name="The Broad Institute Genome Sequencing Center for Infectious Disease"/>
            <person name="Wu L."/>
            <person name="Ma J."/>
        </authorList>
    </citation>
    <scope>NUCLEOTIDE SEQUENCE [LARGE SCALE GENOMIC DNA]</scope>
    <source>
        <strain evidence="2 3">CGMCC 1.12125</strain>
    </source>
</reference>
<feature type="transmembrane region" description="Helical" evidence="1">
    <location>
        <begin position="20"/>
        <end position="39"/>
    </location>
</feature>
<dbReference type="EMBL" id="JBHUDJ010000002">
    <property type="protein sequence ID" value="MFD1586496.1"/>
    <property type="molecule type" value="Genomic_DNA"/>
</dbReference>
<sequence length="100" mass="10357">MLPEVLPLVSITPSDVAWGSRALTALVGLFVAGLAYRGYRRNDAPKMRSLALGIFLLTTGVFLTVAVVTQVGAGAGPVLLARGLVTVTGLGAVLYALVYQ</sequence>
<dbReference type="Pfam" id="PF24365">
    <property type="entry name" value="DUF7521"/>
    <property type="match status" value="1"/>
</dbReference>
<accession>A0ABD6C867</accession>
<dbReference type="InterPro" id="IPR055943">
    <property type="entry name" value="DUF7521"/>
</dbReference>
<dbReference type="Proteomes" id="UP001597119">
    <property type="component" value="Unassembled WGS sequence"/>
</dbReference>
<comment type="caution">
    <text evidence="2">The sequence shown here is derived from an EMBL/GenBank/DDBJ whole genome shotgun (WGS) entry which is preliminary data.</text>
</comment>
<evidence type="ECO:0000313" key="2">
    <source>
        <dbReference type="EMBL" id="MFD1586496.1"/>
    </source>
</evidence>
<feature type="transmembrane region" description="Helical" evidence="1">
    <location>
        <begin position="51"/>
        <end position="73"/>
    </location>
</feature>
<keyword evidence="1" id="KW-0812">Transmembrane</keyword>
<keyword evidence="1" id="KW-1133">Transmembrane helix</keyword>